<gene>
    <name evidence="3" type="ORF">BDV25DRAFT_135409</name>
</gene>
<keyword evidence="4" id="KW-1185">Reference proteome</keyword>
<dbReference type="AlphaFoldDB" id="A0A5N6U8X1"/>
<feature type="chain" id="PRO_5024941331" evidence="2">
    <location>
        <begin position="22"/>
        <end position="216"/>
    </location>
</feature>
<organism evidence="3 4">
    <name type="scientific">Aspergillus avenaceus</name>
    <dbReference type="NCBI Taxonomy" id="36643"/>
    <lineage>
        <taxon>Eukaryota</taxon>
        <taxon>Fungi</taxon>
        <taxon>Dikarya</taxon>
        <taxon>Ascomycota</taxon>
        <taxon>Pezizomycotina</taxon>
        <taxon>Eurotiomycetes</taxon>
        <taxon>Eurotiomycetidae</taxon>
        <taxon>Eurotiales</taxon>
        <taxon>Aspergillaceae</taxon>
        <taxon>Aspergillus</taxon>
        <taxon>Aspergillus subgen. Circumdati</taxon>
    </lineage>
</organism>
<feature type="region of interest" description="Disordered" evidence="1">
    <location>
        <begin position="89"/>
        <end position="110"/>
    </location>
</feature>
<feature type="region of interest" description="Disordered" evidence="1">
    <location>
        <begin position="26"/>
        <end position="60"/>
    </location>
</feature>
<reference evidence="3 4" key="1">
    <citation type="submission" date="2019-04" db="EMBL/GenBank/DDBJ databases">
        <title>Friends and foes A comparative genomics study of 23 Aspergillus species from section Flavi.</title>
        <authorList>
            <consortium name="DOE Joint Genome Institute"/>
            <person name="Kjaerbolling I."/>
            <person name="Vesth T."/>
            <person name="Frisvad J.C."/>
            <person name="Nybo J.L."/>
            <person name="Theobald S."/>
            <person name="Kildgaard S."/>
            <person name="Isbrandt T."/>
            <person name="Kuo A."/>
            <person name="Sato A."/>
            <person name="Lyhne E.K."/>
            <person name="Kogle M.E."/>
            <person name="Wiebenga A."/>
            <person name="Kun R.S."/>
            <person name="Lubbers R.J."/>
            <person name="Makela M.R."/>
            <person name="Barry K."/>
            <person name="Chovatia M."/>
            <person name="Clum A."/>
            <person name="Daum C."/>
            <person name="Haridas S."/>
            <person name="He G."/>
            <person name="LaButti K."/>
            <person name="Lipzen A."/>
            <person name="Mondo S."/>
            <person name="Riley R."/>
            <person name="Salamov A."/>
            <person name="Simmons B.A."/>
            <person name="Magnuson J.K."/>
            <person name="Henrissat B."/>
            <person name="Mortensen U.H."/>
            <person name="Larsen T.O."/>
            <person name="Devries R.P."/>
            <person name="Grigoriev I.V."/>
            <person name="Machida M."/>
            <person name="Baker S.E."/>
            <person name="Andersen M.R."/>
        </authorList>
    </citation>
    <scope>NUCLEOTIDE SEQUENCE [LARGE SCALE GENOMIC DNA]</scope>
    <source>
        <strain evidence="3 4">IBT 18842</strain>
    </source>
</reference>
<dbReference type="Proteomes" id="UP000325780">
    <property type="component" value="Unassembled WGS sequence"/>
</dbReference>
<evidence type="ECO:0000313" key="3">
    <source>
        <dbReference type="EMBL" id="KAE8155075.1"/>
    </source>
</evidence>
<feature type="signal peptide" evidence="2">
    <location>
        <begin position="1"/>
        <end position="21"/>
    </location>
</feature>
<evidence type="ECO:0000313" key="4">
    <source>
        <dbReference type="Proteomes" id="UP000325780"/>
    </source>
</evidence>
<name>A0A5N6U8X1_ASPAV</name>
<evidence type="ECO:0000256" key="1">
    <source>
        <dbReference type="SAM" id="MobiDB-lite"/>
    </source>
</evidence>
<protein>
    <submittedName>
        <fullName evidence="3">Uncharacterized protein</fullName>
    </submittedName>
</protein>
<proteinExistence type="predicted"/>
<keyword evidence="2" id="KW-0732">Signal</keyword>
<dbReference type="EMBL" id="ML742025">
    <property type="protein sequence ID" value="KAE8155075.1"/>
    <property type="molecule type" value="Genomic_DNA"/>
</dbReference>
<evidence type="ECO:0000256" key="2">
    <source>
        <dbReference type="SAM" id="SignalP"/>
    </source>
</evidence>
<accession>A0A5N6U8X1</accession>
<sequence>MKTINSLTFLLFLLFFRWGIAVPPEDTTNPPLRELAPRPPKLLEPNDQLSNPGENPKGILSNIAAGERGHLGPAPGRPEKSPVAPILPQIDQWNNNRPPSIEANDNQMPPKGNDDLIQKRIENIPDGLCHRRKGQKDDYVYCGAGKLKYLKRYGYSLKSMIRKSCDNKWECKENGDRCSIDMVWLSVVKKWQPLRANCAIEADTRGIQQEGRRTQN</sequence>
<feature type="compositionally biased region" description="Polar residues" evidence="1">
    <location>
        <begin position="91"/>
        <end position="107"/>
    </location>
</feature>